<accession>A0A8J4V1M2</accession>
<evidence type="ECO:0000313" key="4">
    <source>
        <dbReference type="Proteomes" id="UP000695562"/>
    </source>
</evidence>
<gene>
    <name evidence="3" type="ORF">CYY_003126</name>
</gene>
<keyword evidence="4" id="KW-1185">Reference proteome</keyword>
<proteinExistence type="predicted"/>
<dbReference type="AlphaFoldDB" id="A0A8J4V1M2"/>
<reference evidence="3" key="1">
    <citation type="submission" date="2020-01" db="EMBL/GenBank/DDBJ databases">
        <title>Development of genomics and gene disruption for Polysphondylium violaceum indicates a role for the polyketide synthase stlB in stalk morphogenesis.</title>
        <authorList>
            <person name="Narita B."/>
            <person name="Kawabe Y."/>
            <person name="Kin K."/>
            <person name="Saito T."/>
            <person name="Gibbs R."/>
            <person name="Kuspa A."/>
            <person name="Muzny D."/>
            <person name="Queller D."/>
            <person name="Richards S."/>
            <person name="Strassman J."/>
            <person name="Sucgang R."/>
            <person name="Worley K."/>
            <person name="Schaap P."/>
        </authorList>
    </citation>
    <scope>NUCLEOTIDE SEQUENCE</scope>
    <source>
        <strain evidence="3">QSvi11</strain>
    </source>
</reference>
<feature type="compositionally biased region" description="Low complexity" evidence="2">
    <location>
        <begin position="90"/>
        <end position="102"/>
    </location>
</feature>
<organism evidence="3 4">
    <name type="scientific">Polysphondylium violaceum</name>
    <dbReference type="NCBI Taxonomy" id="133409"/>
    <lineage>
        <taxon>Eukaryota</taxon>
        <taxon>Amoebozoa</taxon>
        <taxon>Evosea</taxon>
        <taxon>Eumycetozoa</taxon>
        <taxon>Dictyostelia</taxon>
        <taxon>Dictyosteliales</taxon>
        <taxon>Dictyosteliaceae</taxon>
        <taxon>Polysphondylium</taxon>
    </lineage>
</organism>
<comment type="caution">
    <text evidence="3">The sequence shown here is derived from an EMBL/GenBank/DDBJ whole genome shotgun (WGS) entry which is preliminary data.</text>
</comment>
<name>A0A8J4V1M2_9MYCE</name>
<evidence type="ECO:0000256" key="2">
    <source>
        <dbReference type="SAM" id="MobiDB-lite"/>
    </source>
</evidence>
<dbReference type="Proteomes" id="UP000695562">
    <property type="component" value="Unassembled WGS sequence"/>
</dbReference>
<dbReference type="EMBL" id="AJWJ01000094">
    <property type="protein sequence ID" value="KAF2075583.1"/>
    <property type="molecule type" value="Genomic_DNA"/>
</dbReference>
<evidence type="ECO:0000313" key="3">
    <source>
        <dbReference type="EMBL" id="KAF2075583.1"/>
    </source>
</evidence>
<sequence length="124" mass="14748">MNLTKEDYHLRSLEQEIHQLSEQLREVKDVNVNKSIYMKKCNIYFLQNNSQVIPTIQNEIDSKTKEIKKIKESKNKEIKKQQHQQEKPKTTTTTTTSNNSKQFTPNIPPKSSRFKQQRNQDQNE</sequence>
<feature type="coiled-coil region" evidence="1">
    <location>
        <begin position="3"/>
        <end position="30"/>
    </location>
</feature>
<protein>
    <submittedName>
        <fullName evidence="3">Uncharacterized protein</fullName>
    </submittedName>
</protein>
<feature type="region of interest" description="Disordered" evidence="2">
    <location>
        <begin position="72"/>
        <end position="124"/>
    </location>
</feature>
<keyword evidence="1" id="KW-0175">Coiled coil</keyword>
<evidence type="ECO:0000256" key="1">
    <source>
        <dbReference type="SAM" id="Coils"/>
    </source>
</evidence>
<feature type="compositionally biased region" description="Basic and acidic residues" evidence="2">
    <location>
        <begin position="72"/>
        <end position="89"/>
    </location>
</feature>